<dbReference type="AlphaFoldDB" id="A0A2N3NFY6"/>
<evidence type="ECO:0000313" key="1">
    <source>
        <dbReference type="EMBL" id="PKS11307.1"/>
    </source>
</evidence>
<organism evidence="1 2">
    <name type="scientific">Lomentospora prolificans</name>
    <dbReference type="NCBI Taxonomy" id="41688"/>
    <lineage>
        <taxon>Eukaryota</taxon>
        <taxon>Fungi</taxon>
        <taxon>Dikarya</taxon>
        <taxon>Ascomycota</taxon>
        <taxon>Pezizomycotina</taxon>
        <taxon>Sordariomycetes</taxon>
        <taxon>Hypocreomycetidae</taxon>
        <taxon>Microascales</taxon>
        <taxon>Microascaceae</taxon>
        <taxon>Lomentospora</taxon>
    </lineage>
</organism>
<accession>A0A2N3NFY6</accession>
<dbReference type="EMBL" id="NLAX01000008">
    <property type="protein sequence ID" value="PKS11307.1"/>
    <property type="molecule type" value="Genomic_DNA"/>
</dbReference>
<name>A0A2N3NFY6_9PEZI</name>
<comment type="caution">
    <text evidence="1">The sequence shown here is derived from an EMBL/GenBank/DDBJ whole genome shotgun (WGS) entry which is preliminary data.</text>
</comment>
<dbReference type="InParanoid" id="A0A2N3NFY6"/>
<dbReference type="Proteomes" id="UP000233524">
    <property type="component" value="Unassembled WGS sequence"/>
</dbReference>
<evidence type="ECO:0000313" key="2">
    <source>
        <dbReference type="Proteomes" id="UP000233524"/>
    </source>
</evidence>
<protein>
    <submittedName>
        <fullName evidence="1">Uncharacterized protein</fullName>
    </submittedName>
</protein>
<keyword evidence="2" id="KW-1185">Reference proteome</keyword>
<proteinExistence type="predicted"/>
<sequence length="78" mass="8280">MPASTAPGSAATSIAENIVKPAEATGRTKCIECGDYECCCIPIPCPWATLHHEGTTSVASFENTSEACQFWTEVGWVD</sequence>
<gene>
    <name evidence="1" type="ORF">jhhlp_003069</name>
</gene>
<dbReference type="OrthoDB" id="4661107at2759"/>
<reference evidence="1 2" key="1">
    <citation type="journal article" date="2017" name="G3 (Bethesda)">
        <title>First Draft Genome Sequence of the Pathogenic Fungus Lomentospora prolificans (Formerly Scedosporium prolificans).</title>
        <authorList>
            <person name="Luo R."/>
            <person name="Zimin A."/>
            <person name="Workman R."/>
            <person name="Fan Y."/>
            <person name="Pertea G."/>
            <person name="Grossman N."/>
            <person name="Wear M.P."/>
            <person name="Jia B."/>
            <person name="Miller H."/>
            <person name="Casadevall A."/>
            <person name="Timp W."/>
            <person name="Zhang S.X."/>
            <person name="Salzberg S.L."/>
        </authorList>
    </citation>
    <scope>NUCLEOTIDE SEQUENCE [LARGE SCALE GENOMIC DNA]</scope>
    <source>
        <strain evidence="1 2">JHH-5317</strain>
    </source>
</reference>
<dbReference type="VEuPathDB" id="FungiDB:jhhlp_003069"/>